<dbReference type="Proteomes" id="UP000198571">
    <property type="component" value="Unassembled WGS sequence"/>
</dbReference>
<keyword evidence="9" id="KW-1185">Reference proteome</keyword>
<evidence type="ECO:0000259" key="7">
    <source>
        <dbReference type="PROSITE" id="PS50847"/>
    </source>
</evidence>
<protein>
    <submittedName>
        <fullName evidence="8">Processed acidic surface protein</fullName>
    </submittedName>
</protein>
<dbReference type="InterPro" id="IPR030832">
    <property type="entry name" value="Acidic_LPXTA"/>
</dbReference>
<dbReference type="NCBIfam" id="TIGR01167">
    <property type="entry name" value="LPXTG_anchor"/>
    <property type="match status" value="1"/>
</dbReference>
<keyword evidence="3" id="KW-0964">Secreted</keyword>
<keyword evidence="4 6" id="KW-0732">Signal</keyword>
<name>A0A1H9V3K1_9BACI</name>
<keyword evidence="5" id="KW-0572">Peptidoglycan-anchor</keyword>
<evidence type="ECO:0000256" key="2">
    <source>
        <dbReference type="ARBA" id="ARBA00022512"/>
    </source>
</evidence>
<accession>A0A1H9V3K1</accession>
<reference evidence="9" key="1">
    <citation type="submission" date="2016-10" db="EMBL/GenBank/DDBJ databases">
        <authorList>
            <person name="Varghese N."/>
            <person name="Submissions S."/>
        </authorList>
    </citation>
    <scope>NUCLEOTIDE SEQUENCE [LARGE SCALE GENOMIC DNA]</scope>
    <source>
        <strain evidence="9">S9</strain>
    </source>
</reference>
<gene>
    <name evidence="8" type="ORF">SAMN05518684_109127</name>
</gene>
<organism evidence="8 9">
    <name type="scientific">Salipaludibacillus aurantiacus</name>
    <dbReference type="NCBI Taxonomy" id="1601833"/>
    <lineage>
        <taxon>Bacteria</taxon>
        <taxon>Bacillati</taxon>
        <taxon>Bacillota</taxon>
        <taxon>Bacilli</taxon>
        <taxon>Bacillales</taxon>
        <taxon>Bacillaceae</taxon>
    </lineage>
</organism>
<comment type="subcellular location">
    <subcellularLocation>
        <location evidence="1">Secreted</location>
        <location evidence="1">Cell wall</location>
        <topology evidence="1">Peptidoglycan-anchor</topology>
    </subcellularLocation>
</comment>
<dbReference type="AlphaFoldDB" id="A0A1H9V3K1"/>
<dbReference type="OrthoDB" id="2718583at2"/>
<keyword evidence="2" id="KW-0134">Cell wall</keyword>
<feature type="chain" id="PRO_5011434905" evidence="6">
    <location>
        <begin position="26"/>
        <end position="344"/>
    </location>
</feature>
<dbReference type="NCBIfam" id="TIGR04383">
    <property type="entry name" value="acidic_w_LPXTA"/>
    <property type="match status" value="1"/>
</dbReference>
<evidence type="ECO:0000313" key="8">
    <source>
        <dbReference type="EMBL" id="SES16131.1"/>
    </source>
</evidence>
<dbReference type="EMBL" id="FOGT01000009">
    <property type="protein sequence ID" value="SES16131.1"/>
    <property type="molecule type" value="Genomic_DNA"/>
</dbReference>
<evidence type="ECO:0000256" key="5">
    <source>
        <dbReference type="ARBA" id="ARBA00023088"/>
    </source>
</evidence>
<sequence length="344" mass="39635">MKRLLLLMLVVSAMLFSFLPHVASASVNSQELTAYLKEIGWSQDELDEYLDFEWGMEVKDFESVEELKDFLGDILTDELIEQLLADYEITRAELHTVLAEYGVTLEEIKFYDDLDFYVWNYYYDEEWDGWADEEWEFDEDYSDFLDLFAEIGLDEDELIRLFEHLEYVIDNDPDFEDKLDKLFYRLIALGDFETASELSAEQIAELLAISEELLNLMELEAVFFFVKGEEKKPVTLAELIKVTQLNGYDLLIELYNFQGEFLADILFTADMFDSDLFLETADELQTVTEELKEKESVSDAEPVVNKTEKGGKLPDTATNLPLNMLLGLLAAGTGAAIIRKRKAA</sequence>
<evidence type="ECO:0000256" key="4">
    <source>
        <dbReference type="ARBA" id="ARBA00022729"/>
    </source>
</evidence>
<evidence type="ECO:0000256" key="1">
    <source>
        <dbReference type="ARBA" id="ARBA00004168"/>
    </source>
</evidence>
<proteinExistence type="predicted"/>
<evidence type="ECO:0000256" key="3">
    <source>
        <dbReference type="ARBA" id="ARBA00022525"/>
    </source>
</evidence>
<feature type="signal peptide" evidence="6">
    <location>
        <begin position="1"/>
        <end position="25"/>
    </location>
</feature>
<feature type="domain" description="Gram-positive cocci surface proteins LPxTG" evidence="7">
    <location>
        <begin position="313"/>
        <end position="344"/>
    </location>
</feature>
<dbReference type="InterPro" id="IPR019931">
    <property type="entry name" value="LPXTG_anchor"/>
</dbReference>
<dbReference type="STRING" id="1601833.SAMN05518684_109127"/>
<evidence type="ECO:0000313" key="9">
    <source>
        <dbReference type="Proteomes" id="UP000198571"/>
    </source>
</evidence>
<evidence type="ECO:0000256" key="6">
    <source>
        <dbReference type="SAM" id="SignalP"/>
    </source>
</evidence>
<dbReference type="RefSeq" id="WP_093052546.1">
    <property type="nucleotide sequence ID" value="NZ_FOGT01000009.1"/>
</dbReference>
<dbReference type="PROSITE" id="PS50847">
    <property type="entry name" value="GRAM_POS_ANCHORING"/>
    <property type="match status" value="1"/>
</dbReference>